<dbReference type="Proteomes" id="UP000225706">
    <property type="component" value="Unassembled WGS sequence"/>
</dbReference>
<dbReference type="Gene3D" id="3.30.420.10">
    <property type="entry name" value="Ribonuclease H-like superfamily/Ribonuclease H"/>
    <property type="match status" value="2"/>
</dbReference>
<accession>A0A2B4RS08</accession>
<dbReference type="FunFam" id="1.10.340.70:FF:000003">
    <property type="entry name" value="Protein CBG25708"/>
    <property type="match status" value="1"/>
</dbReference>
<evidence type="ECO:0000256" key="5">
    <source>
        <dbReference type="ARBA" id="ARBA00022801"/>
    </source>
</evidence>
<dbReference type="Pfam" id="PF00078">
    <property type="entry name" value="RVT_1"/>
    <property type="match status" value="1"/>
</dbReference>
<feature type="region of interest" description="Disordered" evidence="7">
    <location>
        <begin position="993"/>
        <end position="1015"/>
    </location>
</feature>
<sequence length="1132" mass="128660">MLIKLDLKWGYHQLELHPDSRSITTLTTHCGLYQYKRLMFRISSVPEVYQHVIQQLLQGCKGVANISDDIIIHEKNTEEHDRRLQRVLEMLKEKNLKLKAEKCKFHMTQMVFMGLLLSNNGIVPAEDKVNAIVDVREPQSASEVRGFLGLANYNARFIPDFATAAEPLRKLTKKVFVSNLEKSRRVHSMRLRGDYQVQIVLAILIKMLTPLIIADASPVGLGAILIQEQQGRKRVISYASKSLSAVERRYSQTEKETLAVVWVCERFYVYLDGIEFTQYTDHKPLETIYSNRSKPCARIERWILRLQPYKFQVKYLPGEQNIADPLSRLLHANGQAEPSPAHKVSDEFVRFVAATATPQAMTCEIEEALSEDREFVELREYIKDGNWKGDQHKQYVRVCGELCVIGKLILRGTRIVIPSKLRPRVLNLAHEGHPGIVSIEQRLRSKVWWPGIDREAEKFCKTCYGCQLVSSPATPEPIKSTPLPSGPWKDLAIDLLGPLPSAESVLVIIDYFSRYYEVEVMRSTTSEKVIECLEKIFTTHGLPQSLRGVSPAELLFGRKMRTKLPELKEESTESEMRDRDGKTKAKTKWCVDKKRNAHESYLAPGDQVLVKQEHGIQLMRNTTHVKKYEETSQNPWETTSALDVTDPVEPEAERENLSSPVVTRAIRDRCGFNEKGRDVVFVRYTACAIHNIERDTSVLRYFANDDRRYKTFVANRVAAIREQSFPAQWKYVNTKSNPADDASRGLSPNAIIEDNRWTMGPDFLWMDEEAWPKTLVAHNDQREKNLRDLAVLRREKNPSVSEKIHPINVEEFRQAKNAIIALVQCEAFEEELLSLGSPQKELKKSSSILKLDPMLGDGIICVGGRLQRSPIQAQAKQPVILPRRRNSSTGKQKMASLLEDRVNPSEPPFSRIGVDCFGPHNVRGGRSIVKRYGVLFTCLSIHAIHIEVAHSLDTDSFINALRIFIARRGQPLHMRSDNGGNFVRGERELRGAVREGNQGIRRSSGPGGAHTKPSTAFACGATSAPRPFSEDRQLLSTQVAATPVPVFWKRWTREYLPPLQERQKWERALRNFAIGDVVLVLDENLPHCSWLPGRVIEVFPNPSDGLVRSVRQKTKSSVLVRPVDKLVLLEVA</sequence>
<dbReference type="InterPro" id="IPR036397">
    <property type="entry name" value="RNaseH_sf"/>
</dbReference>
<dbReference type="Gene3D" id="3.10.20.370">
    <property type="match status" value="1"/>
</dbReference>
<dbReference type="AlphaFoldDB" id="A0A2B4RS08"/>
<dbReference type="FunFam" id="3.30.70.270:FF:000003">
    <property type="entry name" value="Transposon Ty3-G Gag-Pol polyprotein"/>
    <property type="match status" value="1"/>
</dbReference>
<evidence type="ECO:0000256" key="6">
    <source>
        <dbReference type="ARBA" id="ARBA00022918"/>
    </source>
</evidence>
<dbReference type="GO" id="GO:0004519">
    <property type="term" value="F:endonuclease activity"/>
    <property type="evidence" value="ECO:0007669"/>
    <property type="project" value="UniProtKB-KW"/>
</dbReference>
<dbReference type="GO" id="GO:0003964">
    <property type="term" value="F:RNA-directed DNA polymerase activity"/>
    <property type="evidence" value="ECO:0007669"/>
    <property type="project" value="UniProtKB-KW"/>
</dbReference>
<dbReference type="Pfam" id="PF18701">
    <property type="entry name" value="DUF5641"/>
    <property type="match status" value="1"/>
</dbReference>
<dbReference type="Pfam" id="PF17917">
    <property type="entry name" value="RT_RNaseH"/>
    <property type="match status" value="1"/>
</dbReference>
<keyword evidence="5" id="KW-0378">Hydrolase</keyword>
<comment type="caution">
    <text evidence="9">The sequence shown here is derived from an EMBL/GenBank/DDBJ whole genome shotgun (WGS) entry which is preliminary data.</text>
</comment>
<dbReference type="GO" id="GO:0003676">
    <property type="term" value="F:nucleic acid binding"/>
    <property type="evidence" value="ECO:0007669"/>
    <property type="project" value="InterPro"/>
</dbReference>
<evidence type="ECO:0000256" key="3">
    <source>
        <dbReference type="ARBA" id="ARBA00022722"/>
    </source>
</evidence>
<evidence type="ECO:0000256" key="7">
    <source>
        <dbReference type="SAM" id="MobiDB-lite"/>
    </source>
</evidence>
<keyword evidence="1" id="KW-0808">Transferase</keyword>
<keyword evidence="3" id="KW-0540">Nuclease</keyword>
<dbReference type="Gene3D" id="1.10.340.70">
    <property type="match status" value="1"/>
</dbReference>
<dbReference type="SUPFAM" id="SSF53098">
    <property type="entry name" value="Ribonuclease H-like"/>
    <property type="match status" value="2"/>
</dbReference>
<dbReference type="InterPro" id="IPR041588">
    <property type="entry name" value="Integrase_H2C2"/>
</dbReference>
<proteinExistence type="predicted"/>
<feature type="domain" description="Reverse transcriptase" evidence="8">
    <location>
        <begin position="1"/>
        <end position="117"/>
    </location>
</feature>
<organism evidence="9 10">
    <name type="scientific">Stylophora pistillata</name>
    <name type="common">Smooth cauliflower coral</name>
    <dbReference type="NCBI Taxonomy" id="50429"/>
    <lineage>
        <taxon>Eukaryota</taxon>
        <taxon>Metazoa</taxon>
        <taxon>Cnidaria</taxon>
        <taxon>Anthozoa</taxon>
        <taxon>Hexacorallia</taxon>
        <taxon>Scleractinia</taxon>
        <taxon>Astrocoeniina</taxon>
        <taxon>Pocilloporidae</taxon>
        <taxon>Stylophora</taxon>
    </lineage>
</organism>
<dbReference type="InterPro" id="IPR043128">
    <property type="entry name" value="Rev_trsase/Diguanyl_cyclase"/>
</dbReference>
<dbReference type="PROSITE" id="PS50878">
    <property type="entry name" value="RT_POL"/>
    <property type="match status" value="1"/>
</dbReference>
<evidence type="ECO:0000256" key="2">
    <source>
        <dbReference type="ARBA" id="ARBA00022695"/>
    </source>
</evidence>
<reference evidence="10" key="1">
    <citation type="journal article" date="2017" name="bioRxiv">
        <title>Comparative analysis of the genomes of Stylophora pistillata and Acropora digitifera provides evidence for extensive differences between species of corals.</title>
        <authorList>
            <person name="Voolstra C.R."/>
            <person name="Li Y."/>
            <person name="Liew Y.J."/>
            <person name="Baumgarten S."/>
            <person name="Zoccola D."/>
            <person name="Flot J.-F."/>
            <person name="Tambutte S."/>
            <person name="Allemand D."/>
            <person name="Aranda M."/>
        </authorList>
    </citation>
    <scope>NUCLEOTIDE SEQUENCE [LARGE SCALE GENOMIC DNA]</scope>
</reference>
<dbReference type="InterPro" id="IPR040676">
    <property type="entry name" value="DUF5641"/>
</dbReference>
<evidence type="ECO:0000259" key="8">
    <source>
        <dbReference type="PROSITE" id="PS50878"/>
    </source>
</evidence>
<name>A0A2B4RS08_STYPI</name>
<dbReference type="InterPro" id="IPR041373">
    <property type="entry name" value="RT_RNaseH"/>
</dbReference>
<dbReference type="Pfam" id="PF17921">
    <property type="entry name" value="Integrase_H2C2"/>
    <property type="match status" value="1"/>
</dbReference>
<dbReference type="Gene3D" id="3.30.70.270">
    <property type="match status" value="2"/>
</dbReference>
<dbReference type="Gene3D" id="3.10.10.10">
    <property type="entry name" value="HIV Type 1 Reverse Transcriptase, subunit A, domain 1"/>
    <property type="match status" value="1"/>
</dbReference>
<dbReference type="InterPro" id="IPR000477">
    <property type="entry name" value="RT_dom"/>
</dbReference>
<evidence type="ECO:0000313" key="10">
    <source>
        <dbReference type="Proteomes" id="UP000225706"/>
    </source>
</evidence>
<dbReference type="CDD" id="cd01647">
    <property type="entry name" value="RT_LTR"/>
    <property type="match status" value="1"/>
</dbReference>
<evidence type="ECO:0000256" key="1">
    <source>
        <dbReference type="ARBA" id="ARBA00022679"/>
    </source>
</evidence>
<dbReference type="PANTHER" id="PTHR37984">
    <property type="entry name" value="PROTEIN CBG26694"/>
    <property type="match status" value="1"/>
</dbReference>
<dbReference type="InterPro" id="IPR012337">
    <property type="entry name" value="RNaseH-like_sf"/>
</dbReference>
<dbReference type="EMBL" id="LSMT01000286">
    <property type="protein sequence ID" value="PFX21224.1"/>
    <property type="molecule type" value="Genomic_DNA"/>
</dbReference>
<dbReference type="InterPro" id="IPR050951">
    <property type="entry name" value="Retrovirus_Pol_polyprotein"/>
</dbReference>
<keyword evidence="4" id="KW-0255">Endonuclease</keyword>
<dbReference type="SUPFAM" id="SSF56672">
    <property type="entry name" value="DNA/RNA polymerases"/>
    <property type="match status" value="1"/>
</dbReference>
<protein>
    <submittedName>
        <fullName evidence="9">Transposon Ty3-I Gag-Pol polyprotein</fullName>
    </submittedName>
</protein>
<dbReference type="CDD" id="cd09274">
    <property type="entry name" value="RNase_HI_RT_Ty3"/>
    <property type="match status" value="1"/>
</dbReference>
<keyword evidence="6" id="KW-0695">RNA-directed DNA polymerase</keyword>
<keyword evidence="10" id="KW-1185">Reference proteome</keyword>
<dbReference type="GO" id="GO:0016787">
    <property type="term" value="F:hydrolase activity"/>
    <property type="evidence" value="ECO:0007669"/>
    <property type="project" value="UniProtKB-KW"/>
</dbReference>
<dbReference type="InterPro" id="IPR043502">
    <property type="entry name" value="DNA/RNA_pol_sf"/>
</dbReference>
<dbReference type="STRING" id="50429.A0A2B4RS08"/>
<evidence type="ECO:0000256" key="4">
    <source>
        <dbReference type="ARBA" id="ARBA00022759"/>
    </source>
</evidence>
<dbReference type="PANTHER" id="PTHR37984:SF11">
    <property type="entry name" value="INTEGRASE CATALYTIC DOMAIN-CONTAINING PROTEIN"/>
    <property type="match status" value="1"/>
</dbReference>
<evidence type="ECO:0000313" key="9">
    <source>
        <dbReference type="EMBL" id="PFX21224.1"/>
    </source>
</evidence>
<dbReference type="FunFam" id="3.10.20.370:FF:000001">
    <property type="entry name" value="Retrovirus-related Pol polyprotein from transposon 17.6-like protein"/>
    <property type="match status" value="1"/>
</dbReference>
<keyword evidence="2" id="KW-0548">Nucleotidyltransferase</keyword>
<dbReference type="OrthoDB" id="5988990at2759"/>
<gene>
    <name evidence="9" type="primary">TY3B-I</name>
    <name evidence="9" type="ORF">AWC38_SpisGene14307</name>
</gene>